<dbReference type="PANTHER" id="PTHR39337">
    <property type="entry name" value="BLR5642 PROTEIN"/>
    <property type="match status" value="1"/>
</dbReference>
<sequence>MTGRLVGIGYQGRTLEDLVDELVAAHADRLIDVRLTPVSRVKGFSKSRLRDAVEAAGITYEHRPELGNPKDNRAGYARPGDLAARRAHERYYREVADSPAGSRALDYVATCVDEGEVVYVLCFERDHACCHRAQVIDEVMMRRDGLSEAETSTVALAG</sequence>
<accession>A0A7T0LK56</accession>
<keyword evidence="2" id="KW-1185">Reference proteome</keyword>
<reference evidence="1 2" key="1">
    <citation type="submission" date="2020-11" db="EMBL/GenBank/DDBJ databases">
        <title>Actinomyces sp. ZJ750.</title>
        <authorList>
            <person name="Zhou J."/>
        </authorList>
    </citation>
    <scope>NUCLEOTIDE SEQUENCE [LARGE SCALE GENOMIC DNA]</scope>
    <source>
        <strain evidence="1 2">ZJ750</strain>
    </source>
</reference>
<evidence type="ECO:0000313" key="1">
    <source>
        <dbReference type="EMBL" id="QPL05145.1"/>
    </source>
</evidence>
<dbReference type="EMBL" id="CP063989">
    <property type="protein sequence ID" value="QPL05145.1"/>
    <property type="molecule type" value="Genomic_DNA"/>
</dbReference>
<dbReference type="InterPro" id="IPR007438">
    <property type="entry name" value="DUF488"/>
</dbReference>
<protein>
    <submittedName>
        <fullName evidence="1">DUF488 domain-containing protein</fullName>
    </submittedName>
</protein>
<dbReference type="PANTHER" id="PTHR39337:SF1">
    <property type="entry name" value="BLR5642 PROTEIN"/>
    <property type="match status" value="1"/>
</dbReference>
<dbReference type="AlphaFoldDB" id="A0A7T0LK56"/>
<dbReference type="Proteomes" id="UP000594637">
    <property type="component" value="Chromosome"/>
</dbReference>
<gene>
    <name evidence="1" type="ORF">ID810_10500</name>
</gene>
<name>A0A7T0LK56_9ACTO</name>
<dbReference type="Pfam" id="PF04343">
    <property type="entry name" value="DUF488"/>
    <property type="match status" value="1"/>
</dbReference>
<proteinExistence type="predicted"/>
<organism evidence="1 2">
    <name type="scientific">Actinomyces respiraculi</name>
    <dbReference type="NCBI Taxonomy" id="2744574"/>
    <lineage>
        <taxon>Bacteria</taxon>
        <taxon>Bacillati</taxon>
        <taxon>Actinomycetota</taxon>
        <taxon>Actinomycetes</taxon>
        <taxon>Actinomycetales</taxon>
        <taxon>Actinomycetaceae</taxon>
        <taxon>Actinomyces</taxon>
    </lineage>
</organism>
<dbReference type="KEGG" id="arep:ID810_10500"/>
<evidence type="ECO:0000313" key="2">
    <source>
        <dbReference type="Proteomes" id="UP000594637"/>
    </source>
</evidence>
<dbReference type="RefSeq" id="WP_166858437.1">
    <property type="nucleotide sequence ID" value="NZ_CP063989.1"/>
</dbReference>